<dbReference type="EMBL" id="KD094857">
    <property type="protein sequence ID" value="EMS61525.1"/>
    <property type="molecule type" value="Genomic_DNA"/>
</dbReference>
<evidence type="ECO:0000313" key="1">
    <source>
        <dbReference type="EMBL" id="EMS61525.1"/>
    </source>
</evidence>
<reference evidence="1" key="1">
    <citation type="journal article" date="2013" name="Nature">
        <title>Draft genome of the wheat A-genome progenitor Triticum urartu.</title>
        <authorList>
            <person name="Ling H.Q."/>
            <person name="Zhao S."/>
            <person name="Liu D."/>
            <person name="Wang J."/>
            <person name="Sun H."/>
            <person name="Zhang C."/>
            <person name="Fan H."/>
            <person name="Li D."/>
            <person name="Dong L."/>
            <person name="Tao Y."/>
            <person name="Gao C."/>
            <person name="Wu H."/>
            <person name="Li Y."/>
            <person name="Cui Y."/>
            <person name="Guo X."/>
            <person name="Zheng S."/>
            <person name="Wang B."/>
            <person name="Yu K."/>
            <person name="Liang Q."/>
            <person name="Yang W."/>
            <person name="Lou X."/>
            <person name="Chen J."/>
            <person name="Feng M."/>
            <person name="Jian J."/>
            <person name="Zhang X."/>
            <person name="Luo G."/>
            <person name="Jiang Y."/>
            <person name="Liu J."/>
            <person name="Wang Z."/>
            <person name="Sha Y."/>
            <person name="Zhang B."/>
            <person name="Wu H."/>
            <person name="Tang D."/>
            <person name="Shen Q."/>
            <person name="Xue P."/>
            <person name="Zou S."/>
            <person name="Wang X."/>
            <person name="Liu X."/>
            <person name="Wang F."/>
            <person name="Yang Y."/>
            <person name="An X."/>
            <person name="Dong Z."/>
            <person name="Zhang K."/>
            <person name="Zhang X."/>
            <person name="Luo M.C."/>
            <person name="Dvorak J."/>
            <person name="Tong Y."/>
            <person name="Wang J."/>
            <person name="Yang H."/>
            <person name="Li Z."/>
            <person name="Wang D."/>
            <person name="Zhang A."/>
            <person name="Wang J."/>
        </authorList>
    </citation>
    <scope>NUCLEOTIDE SEQUENCE</scope>
</reference>
<gene>
    <name evidence="1" type="ORF">TRIUR3_32256</name>
</gene>
<protein>
    <submittedName>
        <fullName evidence="1">Uncharacterized protein</fullName>
    </submittedName>
</protein>
<dbReference type="AlphaFoldDB" id="M8AA52"/>
<organism evidence="1">
    <name type="scientific">Triticum urartu</name>
    <name type="common">Red wild einkorn</name>
    <name type="synonym">Crithodium urartu</name>
    <dbReference type="NCBI Taxonomy" id="4572"/>
    <lineage>
        <taxon>Eukaryota</taxon>
        <taxon>Viridiplantae</taxon>
        <taxon>Streptophyta</taxon>
        <taxon>Embryophyta</taxon>
        <taxon>Tracheophyta</taxon>
        <taxon>Spermatophyta</taxon>
        <taxon>Magnoliopsida</taxon>
        <taxon>Liliopsida</taxon>
        <taxon>Poales</taxon>
        <taxon>Poaceae</taxon>
        <taxon>BOP clade</taxon>
        <taxon>Pooideae</taxon>
        <taxon>Triticodae</taxon>
        <taxon>Triticeae</taxon>
        <taxon>Triticinae</taxon>
        <taxon>Triticum</taxon>
    </lineage>
</organism>
<dbReference type="PROSITE" id="PS51257">
    <property type="entry name" value="PROKAR_LIPOPROTEIN"/>
    <property type="match status" value="1"/>
</dbReference>
<dbReference type="OMA" id="CKAVAFP"/>
<name>M8AA52_TRIUA</name>
<accession>M8AA52</accession>
<sequence length="105" mass="10355">MAPAALRIAAVAACLVLVLGVGQPAAAAFTACGDCLLACGATCDRYSVLFCNGVCYAATKVLGCDQLCQTAACEDCKAVAFPQCSQPCGNGCRGGGICPPPPPAP</sequence>
<proteinExistence type="predicted"/>